<name>A0AAD1C378_METFU</name>
<dbReference type="Proteomes" id="UP000218554">
    <property type="component" value="Chromosome"/>
</dbReference>
<evidence type="ECO:0000313" key="3">
    <source>
        <dbReference type="Proteomes" id="UP000218554"/>
    </source>
</evidence>
<dbReference type="EMBL" id="AP014862">
    <property type="protein sequence ID" value="BAU75232.1"/>
    <property type="molecule type" value="Genomic_DNA"/>
</dbReference>
<proteinExistence type="predicted"/>
<dbReference type="AlphaFoldDB" id="A0AAD1C378"/>
<keyword evidence="3" id="KW-1185">Reference proteome</keyword>
<evidence type="ECO:0000313" key="2">
    <source>
        <dbReference type="EMBL" id="BAU75232.1"/>
    </source>
</evidence>
<reference evidence="3" key="1">
    <citation type="submission" date="2015-05" db="EMBL/GenBank/DDBJ databases">
        <title>Draft genome sequencing of a biphenyl-degrading bacterium, Pseudomonas balearica KF707 (=NBRC110670).</title>
        <authorList>
            <person name="Kimura N."/>
            <person name="Hirose J."/>
            <person name="Watanabe T."/>
            <person name="Suenaga H."/>
            <person name="Fujihara H."/>
            <person name="Noguchi M."/>
            <person name="Hashimoto M."/>
            <person name="Shimodaira J."/>
            <person name="Tsuchikane K."/>
            <person name="Hosoyama A."/>
            <person name="Yamazoe A."/>
            <person name="Fujita N."/>
            <person name="Furukawa K."/>
        </authorList>
    </citation>
    <scope>NUCLEOTIDE SEQUENCE [LARGE SCALE GENOMIC DNA]</scope>
    <source>
        <strain evidence="3">DSM 10086 / NBRC 110670 / KF707</strain>
    </source>
</reference>
<dbReference type="KEGG" id="pfuw:KF707C_35440"/>
<gene>
    <name evidence="2" type="ORF">KF707C_35440</name>
</gene>
<sequence length="59" mass="6326">MTLGEAEGQPSQGSFNEGRIHPCVPVSGGSRRSIAAPSDDCARRLPISYDGYELNHLKP</sequence>
<protein>
    <submittedName>
        <fullName evidence="2">Uncharacterized protein</fullName>
    </submittedName>
</protein>
<accession>A0AAD1C378</accession>
<reference evidence="2 3" key="2">
    <citation type="journal article" date="2017" name="Int. J. Syst. Evol. Microbiol.">
        <title>Pseudomonas furukawaii sp. nov., a polychlorinated biphenyl-degrading bacterium isolated from biphenyl-contaminated soil in Japan.</title>
        <authorList>
            <person name="Kimura N."/>
            <person name="Watanabe T."/>
            <person name="Suenaga H."/>
            <person name="Fujihara H."/>
            <person name="Futagami T."/>
            <person name="Goto M."/>
            <person name="Hanada S."/>
            <person name="Hirose J."/>
        </authorList>
    </citation>
    <scope>NUCLEOTIDE SEQUENCE [LARGE SCALE GENOMIC DNA]</scope>
    <source>
        <strain evidence="3">DSM 10086 / NBRC 110670 / KF707</strain>
    </source>
</reference>
<feature type="region of interest" description="Disordered" evidence="1">
    <location>
        <begin position="1"/>
        <end position="37"/>
    </location>
</feature>
<evidence type="ECO:0000256" key="1">
    <source>
        <dbReference type="SAM" id="MobiDB-lite"/>
    </source>
</evidence>
<organism evidence="2 3">
    <name type="scientific">Metapseudomonas furukawaii</name>
    <name type="common">Pseudomonas furukawaii</name>
    <dbReference type="NCBI Taxonomy" id="1149133"/>
    <lineage>
        <taxon>Bacteria</taxon>
        <taxon>Pseudomonadati</taxon>
        <taxon>Pseudomonadota</taxon>
        <taxon>Gammaproteobacteria</taxon>
        <taxon>Pseudomonadales</taxon>
        <taxon>Pseudomonadaceae</taxon>
        <taxon>Metapseudomonas</taxon>
    </lineage>
</organism>